<sequence>MSSNVAKKAIGHLPDEIWDKFIKGDKGYKGYYTATCSYCFKTWTPGKSKDLKKHLAYEYQKQIRLIKLVLGSNVSFVLIEHPFFYDFTKALHSTYSFSSHWVLPNTLFDQELAQINLRVDILYHTDIFLDNELIEIVKKIEPEKLAVVVSDNGSNVCVA</sequence>
<gene>
    <name evidence="1" type="ORF">DHETER_LOCUS6504</name>
</gene>
<organism evidence="1 2">
    <name type="scientific">Dentiscutata heterogama</name>
    <dbReference type="NCBI Taxonomy" id="1316150"/>
    <lineage>
        <taxon>Eukaryota</taxon>
        <taxon>Fungi</taxon>
        <taxon>Fungi incertae sedis</taxon>
        <taxon>Mucoromycota</taxon>
        <taxon>Glomeromycotina</taxon>
        <taxon>Glomeromycetes</taxon>
        <taxon>Diversisporales</taxon>
        <taxon>Gigasporaceae</taxon>
        <taxon>Dentiscutata</taxon>
    </lineage>
</organism>
<comment type="caution">
    <text evidence="1">The sequence shown here is derived from an EMBL/GenBank/DDBJ whole genome shotgun (WGS) entry which is preliminary data.</text>
</comment>
<dbReference type="EMBL" id="CAJVPU010008257">
    <property type="protein sequence ID" value="CAG8581919.1"/>
    <property type="molecule type" value="Genomic_DNA"/>
</dbReference>
<reference evidence="1" key="1">
    <citation type="submission" date="2021-06" db="EMBL/GenBank/DDBJ databases">
        <authorList>
            <person name="Kallberg Y."/>
            <person name="Tangrot J."/>
            <person name="Rosling A."/>
        </authorList>
    </citation>
    <scope>NUCLEOTIDE SEQUENCE</scope>
    <source>
        <strain evidence="1">IL203A</strain>
    </source>
</reference>
<keyword evidence="2" id="KW-1185">Reference proteome</keyword>
<accession>A0ACA9MD38</accession>
<evidence type="ECO:0000313" key="1">
    <source>
        <dbReference type="EMBL" id="CAG8581919.1"/>
    </source>
</evidence>
<name>A0ACA9MD38_9GLOM</name>
<dbReference type="Proteomes" id="UP000789702">
    <property type="component" value="Unassembled WGS sequence"/>
</dbReference>
<proteinExistence type="predicted"/>
<protein>
    <submittedName>
        <fullName evidence="1">1170_t:CDS:1</fullName>
    </submittedName>
</protein>
<evidence type="ECO:0000313" key="2">
    <source>
        <dbReference type="Proteomes" id="UP000789702"/>
    </source>
</evidence>
<feature type="non-terminal residue" evidence="1">
    <location>
        <position position="1"/>
    </location>
</feature>